<dbReference type="PANTHER" id="PTHR31793:SF27">
    <property type="entry name" value="NOVEL THIOESTERASE SUPERFAMILY DOMAIN AND SAPOSIN A-TYPE DOMAIN CONTAINING PROTEIN (0610012H03RIK)"/>
    <property type="match status" value="1"/>
</dbReference>
<dbReference type="Pfam" id="PF13279">
    <property type="entry name" value="4HBT_2"/>
    <property type="match status" value="1"/>
</dbReference>
<dbReference type="GO" id="GO:0047617">
    <property type="term" value="F:fatty acyl-CoA hydrolase activity"/>
    <property type="evidence" value="ECO:0007669"/>
    <property type="project" value="TreeGrafter"/>
</dbReference>
<dbReference type="AlphaFoldDB" id="A0A1H7LUA9"/>
<dbReference type="Gene3D" id="3.10.129.10">
    <property type="entry name" value="Hotdog Thioesterase"/>
    <property type="match status" value="1"/>
</dbReference>
<accession>A0A1H7LUA9</accession>
<reference evidence="4" key="1">
    <citation type="submission" date="2016-10" db="EMBL/GenBank/DDBJ databases">
        <authorList>
            <person name="Varghese N."/>
            <person name="Submissions S."/>
        </authorList>
    </citation>
    <scope>NUCLEOTIDE SEQUENCE [LARGE SCALE GENOMIC DNA]</scope>
    <source>
        <strain evidence="4">DSM 18733</strain>
    </source>
</reference>
<dbReference type="OrthoDB" id="9791529at2"/>
<dbReference type="InterPro" id="IPR050563">
    <property type="entry name" value="4-hydroxybenzoyl-CoA_TE"/>
</dbReference>
<dbReference type="RefSeq" id="WP_093322242.1">
    <property type="nucleotide sequence ID" value="NZ_FOAF01000001.1"/>
</dbReference>
<sequence length="160" mass="18643">MLTHAKSTQKIRFRDCDLFGHLNNSSYLDYFLDAREDHLANNYGMNLSELYKQDQAWVVGSHEIYYLRPAFYGEIVCLLSALVKISQDRLVVEMIMTDEKVQQIKAITWSNFFSISIKTGTKKSHSQTFMDFGSTMLLEDINYNDGLDKRIKALNRIIKR</sequence>
<evidence type="ECO:0000313" key="3">
    <source>
        <dbReference type="EMBL" id="SEL02520.1"/>
    </source>
</evidence>
<evidence type="ECO:0000313" key="4">
    <source>
        <dbReference type="Proteomes" id="UP000199421"/>
    </source>
</evidence>
<protein>
    <submittedName>
        <fullName evidence="3">Acyl-CoA thioester hydrolase</fullName>
    </submittedName>
</protein>
<evidence type="ECO:0000256" key="1">
    <source>
        <dbReference type="ARBA" id="ARBA00005953"/>
    </source>
</evidence>
<dbReference type="CDD" id="cd00586">
    <property type="entry name" value="4HBT"/>
    <property type="match status" value="1"/>
</dbReference>
<dbReference type="InterPro" id="IPR029069">
    <property type="entry name" value="HotDog_dom_sf"/>
</dbReference>
<dbReference type="EMBL" id="FOAF01000001">
    <property type="protein sequence ID" value="SEL02520.1"/>
    <property type="molecule type" value="Genomic_DNA"/>
</dbReference>
<name>A0A1H7LUA9_OLID1</name>
<dbReference type="SUPFAM" id="SSF54637">
    <property type="entry name" value="Thioesterase/thiol ester dehydrase-isomerase"/>
    <property type="match status" value="1"/>
</dbReference>
<comment type="similarity">
    <text evidence="1">Belongs to the 4-hydroxybenzoyl-CoA thioesterase family.</text>
</comment>
<dbReference type="STRING" id="407022.SAMN05661044_01772"/>
<gene>
    <name evidence="3" type="ORF">SAMN05661044_01772</name>
</gene>
<dbReference type="PANTHER" id="PTHR31793">
    <property type="entry name" value="4-HYDROXYBENZOYL-COA THIOESTERASE FAMILY MEMBER"/>
    <property type="match status" value="1"/>
</dbReference>
<evidence type="ECO:0000256" key="2">
    <source>
        <dbReference type="ARBA" id="ARBA00022801"/>
    </source>
</evidence>
<proteinExistence type="inferred from homology"/>
<organism evidence="3 4">
    <name type="scientific">Olivibacter domesticus</name>
    <name type="common">Pseudosphingobacterium domesticum</name>
    <dbReference type="NCBI Taxonomy" id="407022"/>
    <lineage>
        <taxon>Bacteria</taxon>
        <taxon>Pseudomonadati</taxon>
        <taxon>Bacteroidota</taxon>
        <taxon>Sphingobacteriia</taxon>
        <taxon>Sphingobacteriales</taxon>
        <taxon>Sphingobacteriaceae</taxon>
        <taxon>Olivibacter</taxon>
    </lineage>
</organism>
<keyword evidence="2 3" id="KW-0378">Hydrolase</keyword>
<keyword evidence="4" id="KW-1185">Reference proteome</keyword>
<dbReference type="Proteomes" id="UP000199421">
    <property type="component" value="Unassembled WGS sequence"/>
</dbReference>